<accession>A0A0R1TPF4</accession>
<dbReference type="Proteomes" id="UP000051048">
    <property type="component" value="Unassembled WGS sequence"/>
</dbReference>
<dbReference type="OrthoDB" id="9800141at2"/>
<dbReference type="STRING" id="1423740.FC36_GL001423"/>
<organism evidence="2 3">
    <name type="scientific">Ligilactobacillus equi DSM 15833 = JCM 10991</name>
    <dbReference type="NCBI Taxonomy" id="1423740"/>
    <lineage>
        <taxon>Bacteria</taxon>
        <taxon>Bacillati</taxon>
        <taxon>Bacillota</taxon>
        <taxon>Bacilli</taxon>
        <taxon>Lactobacillales</taxon>
        <taxon>Lactobacillaceae</taxon>
        <taxon>Ligilactobacillus</taxon>
    </lineage>
</organism>
<dbReference type="Gene3D" id="2.60.40.420">
    <property type="entry name" value="Cupredoxins - blue copper proteins"/>
    <property type="match status" value="1"/>
</dbReference>
<dbReference type="InterPro" id="IPR028096">
    <property type="entry name" value="EfeO_Cupredoxin"/>
</dbReference>
<evidence type="ECO:0000259" key="1">
    <source>
        <dbReference type="Pfam" id="PF13473"/>
    </source>
</evidence>
<dbReference type="EMBL" id="AZFH01000031">
    <property type="protein sequence ID" value="KRL81828.1"/>
    <property type="molecule type" value="Genomic_DNA"/>
</dbReference>
<dbReference type="RefSeq" id="WP_025021116.1">
    <property type="nucleotide sequence ID" value="NZ_AZFH01000031.1"/>
</dbReference>
<dbReference type="Pfam" id="PF13473">
    <property type="entry name" value="Cupredoxin_1"/>
    <property type="match status" value="1"/>
</dbReference>
<gene>
    <name evidence="2" type="ORF">FC36_GL001423</name>
</gene>
<proteinExistence type="predicted"/>
<dbReference type="AlphaFoldDB" id="A0A0R1TPF4"/>
<dbReference type="InterPro" id="IPR008972">
    <property type="entry name" value="Cupredoxin"/>
</dbReference>
<comment type="caution">
    <text evidence="2">The sequence shown here is derived from an EMBL/GenBank/DDBJ whole genome shotgun (WGS) entry which is preliminary data.</text>
</comment>
<feature type="domain" description="EfeO-type cupredoxin-like" evidence="1">
    <location>
        <begin position="6"/>
        <end position="91"/>
    </location>
</feature>
<protein>
    <recommendedName>
        <fullName evidence="1">EfeO-type cupredoxin-like domain-containing protein</fullName>
    </recommendedName>
</protein>
<evidence type="ECO:0000313" key="3">
    <source>
        <dbReference type="Proteomes" id="UP000051048"/>
    </source>
</evidence>
<dbReference type="SUPFAM" id="SSF49503">
    <property type="entry name" value="Cupredoxins"/>
    <property type="match status" value="1"/>
</dbReference>
<name>A0A0R1TPF4_9LACO</name>
<sequence>MGLFSKTQTNKIKVDKGYQPSTVTFKQGKPAQIIFNRTTPSSCLERVHSDSLNFDKVLPLNEKVTVDIDTSQVGEFEFACGMDMFKGKVVVK</sequence>
<evidence type="ECO:0000313" key="2">
    <source>
        <dbReference type="EMBL" id="KRL81828.1"/>
    </source>
</evidence>
<dbReference type="PATRIC" id="fig|1423740.3.peg.1532"/>
<reference evidence="2 3" key="1">
    <citation type="journal article" date="2015" name="Genome Announc.">
        <title>Expanding the biotechnology potential of lactobacilli through comparative genomics of 213 strains and associated genera.</title>
        <authorList>
            <person name="Sun Z."/>
            <person name="Harris H.M."/>
            <person name="McCann A."/>
            <person name="Guo C."/>
            <person name="Argimon S."/>
            <person name="Zhang W."/>
            <person name="Yang X."/>
            <person name="Jeffery I.B."/>
            <person name="Cooney J.C."/>
            <person name="Kagawa T.F."/>
            <person name="Liu W."/>
            <person name="Song Y."/>
            <person name="Salvetti E."/>
            <person name="Wrobel A."/>
            <person name="Rasinkangas P."/>
            <person name="Parkhill J."/>
            <person name="Rea M.C."/>
            <person name="O'Sullivan O."/>
            <person name="Ritari J."/>
            <person name="Douillard F.P."/>
            <person name="Paul Ross R."/>
            <person name="Yang R."/>
            <person name="Briner A.E."/>
            <person name="Felis G.E."/>
            <person name="de Vos W.M."/>
            <person name="Barrangou R."/>
            <person name="Klaenhammer T.R."/>
            <person name="Caufield P.W."/>
            <person name="Cui Y."/>
            <person name="Zhang H."/>
            <person name="O'Toole P.W."/>
        </authorList>
    </citation>
    <scope>NUCLEOTIDE SEQUENCE [LARGE SCALE GENOMIC DNA]</scope>
    <source>
        <strain evidence="2 3">DSM 15833</strain>
    </source>
</reference>